<accession>A0A9N9IBD3</accession>
<evidence type="ECO:0000256" key="3">
    <source>
        <dbReference type="SAM" id="Coils"/>
    </source>
</evidence>
<feature type="domain" description="AIG1-type G" evidence="4">
    <location>
        <begin position="5"/>
        <end position="137"/>
    </location>
</feature>
<name>A0A9N9IBD3_9GLOM</name>
<dbReference type="AlphaFoldDB" id="A0A9N9IBD3"/>
<keyword evidence="1" id="KW-0547">Nucleotide-binding</keyword>
<evidence type="ECO:0000256" key="1">
    <source>
        <dbReference type="ARBA" id="ARBA00022741"/>
    </source>
</evidence>
<dbReference type="InterPro" id="IPR045058">
    <property type="entry name" value="GIMA/IAN/Toc"/>
</dbReference>
<dbReference type="InterPro" id="IPR006703">
    <property type="entry name" value="G_AIG1"/>
</dbReference>
<dbReference type="GO" id="GO:0005525">
    <property type="term" value="F:GTP binding"/>
    <property type="evidence" value="ECO:0007669"/>
    <property type="project" value="UniProtKB-KW"/>
</dbReference>
<dbReference type="InterPro" id="IPR027417">
    <property type="entry name" value="P-loop_NTPase"/>
</dbReference>
<keyword evidence="2" id="KW-0342">GTP-binding</keyword>
<dbReference type="SUPFAM" id="SSF52540">
    <property type="entry name" value="P-loop containing nucleoside triphosphate hydrolases"/>
    <property type="match status" value="1"/>
</dbReference>
<evidence type="ECO:0000256" key="2">
    <source>
        <dbReference type="ARBA" id="ARBA00023134"/>
    </source>
</evidence>
<dbReference type="Gene3D" id="3.40.50.300">
    <property type="entry name" value="P-loop containing nucleotide triphosphate hydrolases"/>
    <property type="match status" value="1"/>
</dbReference>
<comment type="caution">
    <text evidence="5">The sequence shown here is derived from an EMBL/GenBank/DDBJ whole genome shotgun (WGS) entry which is preliminary data.</text>
</comment>
<organism evidence="5 6">
    <name type="scientific">Racocetra fulgida</name>
    <dbReference type="NCBI Taxonomy" id="60492"/>
    <lineage>
        <taxon>Eukaryota</taxon>
        <taxon>Fungi</taxon>
        <taxon>Fungi incertae sedis</taxon>
        <taxon>Mucoromycota</taxon>
        <taxon>Glomeromycotina</taxon>
        <taxon>Glomeromycetes</taxon>
        <taxon>Diversisporales</taxon>
        <taxon>Gigasporaceae</taxon>
        <taxon>Racocetra</taxon>
    </lineage>
</organism>
<dbReference type="PANTHER" id="PTHR10903">
    <property type="entry name" value="GTPASE, IMAP FAMILY MEMBER-RELATED"/>
    <property type="match status" value="1"/>
</dbReference>
<dbReference type="EMBL" id="CAJVPZ010027203">
    <property type="protein sequence ID" value="CAG8727873.1"/>
    <property type="molecule type" value="Genomic_DNA"/>
</dbReference>
<evidence type="ECO:0000259" key="4">
    <source>
        <dbReference type="Pfam" id="PF04548"/>
    </source>
</evidence>
<gene>
    <name evidence="5" type="ORF">RFULGI_LOCUS11905</name>
</gene>
<protein>
    <submittedName>
        <fullName evidence="5">1770_t:CDS:1</fullName>
    </submittedName>
</protein>
<reference evidence="5" key="1">
    <citation type="submission" date="2021-06" db="EMBL/GenBank/DDBJ databases">
        <authorList>
            <person name="Kallberg Y."/>
            <person name="Tangrot J."/>
            <person name="Rosling A."/>
        </authorList>
    </citation>
    <scope>NUCLEOTIDE SEQUENCE</scope>
    <source>
        <strain evidence="5">IN212</strain>
    </source>
</reference>
<sequence length="489" mass="55909">MTEIRNILLIGNAGKGKSTLANVVTGTNEFEENTNRIRGTNEPKSKEFEYEGINYRIIDTVGIGDSTKSTGEILSKLEDKADIISEGLNQILFVTNGRFTQEEVEAFNLLSKAVFDDQVTDYTTIVCTNFPKFEDDEACEKDRKTFREATEKLSKQLADTMIIYIDNPPYEGRYLSMAKDSREESRKILLTHLKTCQKVYRPELLVKFSKMIDEFNSIINVSNEAVMNIDFHLNYSISYLKEFIFQREEIIEMIEKQKEKVKEDMKQRFNANTLGHAAILGGNALAISGIWFPPTLIPGVVMSAGGWLGVAGSDSTAIIKENEAYRLFEECLANDKEKGKMLRNSQIELKGAVGKFNEIHFRFEDSEYVEQNIDRKKIGVIKNVLKKILGEEINASINLENEENVEHSTGLKAVRATVEAFCKLVPSPLSFYFIYRDHREIDGRSSLRDMEKTINKWRDELEDLKGKELQLNIEYEKIGWCKEEIAKLL</sequence>
<dbReference type="PANTHER" id="PTHR10903:SF184">
    <property type="entry name" value="GTP-BINDING PROTEIN A"/>
    <property type="match status" value="1"/>
</dbReference>
<evidence type="ECO:0000313" key="6">
    <source>
        <dbReference type="Proteomes" id="UP000789396"/>
    </source>
</evidence>
<dbReference type="Proteomes" id="UP000789396">
    <property type="component" value="Unassembled WGS sequence"/>
</dbReference>
<dbReference type="OrthoDB" id="8954335at2759"/>
<proteinExistence type="predicted"/>
<dbReference type="Pfam" id="PF04548">
    <property type="entry name" value="AIG1"/>
    <property type="match status" value="1"/>
</dbReference>
<evidence type="ECO:0000313" key="5">
    <source>
        <dbReference type="EMBL" id="CAG8727873.1"/>
    </source>
</evidence>
<feature type="coiled-coil region" evidence="3">
    <location>
        <begin position="447"/>
        <end position="474"/>
    </location>
</feature>
<keyword evidence="6" id="KW-1185">Reference proteome</keyword>
<keyword evidence="3" id="KW-0175">Coiled coil</keyword>